<dbReference type="Pfam" id="PF00954">
    <property type="entry name" value="S_locus_glycop"/>
    <property type="match status" value="1"/>
</dbReference>
<evidence type="ECO:0000256" key="3">
    <source>
        <dbReference type="ARBA" id="ARBA00022536"/>
    </source>
</evidence>
<dbReference type="PROSITE" id="PS50948">
    <property type="entry name" value="PAN"/>
    <property type="match status" value="1"/>
</dbReference>
<keyword evidence="9 17" id="KW-0067">ATP-binding</keyword>
<evidence type="ECO:0000256" key="5">
    <source>
        <dbReference type="ARBA" id="ARBA00022692"/>
    </source>
</evidence>
<dbReference type="CDD" id="cd00028">
    <property type="entry name" value="B_lectin"/>
    <property type="match status" value="1"/>
</dbReference>
<dbReference type="Gene3D" id="1.10.510.10">
    <property type="entry name" value="Transferase(Phosphotransferase) domain 1"/>
    <property type="match status" value="1"/>
</dbReference>
<feature type="chain" id="PRO_5042893171" description="Receptor-like serine/threonine-protein kinase" evidence="20">
    <location>
        <begin position="20"/>
        <end position="810"/>
    </location>
</feature>
<keyword evidence="25" id="KW-1185">Reference proteome</keyword>
<dbReference type="FunFam" id="1.10.510.10:FF:000384">
    <property type="entry name" value="G-type lectin S-receptor-like serine/threonine-protein kinase"/>
    <property type="match status" value="1"/>
</dbReference>
<evidence type="ECO:0000313" key="24">
    <source>
        <dbReference type="EMBL" id="KAK7410067.1"/>
    </source>
</evidence>
<dbReference type="InterPro" id="IPR017441">
    <property type="entry name" value="Protein_kinase_ATP_BS"/>
</dbReference>
<dbReference type="GO" id="GO:0016020">
    <property type="term" value="C:membrane"/>
    <property type="evidence" value="ECO:0007669"/>
    <property type="project" value="UniProtKB-SubCell"/>
</dbReference>
<dbReference type="PANTHER" id="PTHR47974:SF3">
    <property type="entry name" value="RECEPTOR-LIKE SERINE_THREONINE-PROTEIN KINASE"/>
    <property type="match status" value="1"/>
</dbReference>
<dbReference type="PROSITE" id="PS00108">
    <property type="entry name" value="PROTEIN_KINASE_ST"/>
    <property type="match status" value="1"/>
</dbReference>
<keyword evidence="13" id="KW-0675">Receptor</keyword>
<dbReference type="GO" id="GO:0004674">
    <property type="term" value="F:protein serine/threonine kinase activity"/>
    <property type="evidence" value="ECO:0007669"/>
    <property type="project" value="UniProtKB-KW"/>
</dbReference>
<dbReference type="InterPro" id="IPR036426">
    <property type="entry name" value="Bulb-type_lectin_dom_sf"/>
</dbReference>
<dbReference type="InterPro" id="IPR000719">
    <property type="entry name" value="Prot_kinase_dom"/>
</dbReference>
<dbReference type="CDD" id="cd14066">
    <property type="entry name" value="STKc_IRAK"/>
    <property type="match status" value="1"/>
</dbReference>
<feature type="domain" description="Apple" evidence="23">
    <location>
        <begin position="342"/>
        <end position="423"/>
    </location>
</feature>
<dbReference type="InterPro" id="IPR011009">
    <property type="entry name" value="Kinase-like_dom_sf"/>
</dbReference>
<name>A0AAN9SX69_PSOTE</name>
<dbReference type="AlphaFoldDB" id="A0AAN9SX69"/>
<feature type="domain" description="Protein kinase" evidence="21">
    <location>
        <begin position="522"/>
        <end position="803"/>
    </location>
</feature>
<feature type="binding site" evidence="18">
    <location>
        <position position="550"/>
    </location>
    <ligand>
        <name>ATP</name>
        <dbReference type="ChEBI" id="CHEBI:30616"/>
    </ligand>
</feature>
<dbReference type="PROSITE" id="PS00107">
    <property type="entry name" value="PROTEIN_KINASE_ATP"/>
    <property type="match status" value="1"/>
</dbReference>
<evidence type="ECO:0000259" key="22">
    <source>
        <dbReference type="PROSITE" id="PS50927"/>
    </source>
</evidence>
<dbReference type="GO" id="GO:0005524">
    <property type="term" value="F:ATP binding"/>
    <property type="evidence" value="ECO:0007669"/>
    <property type="project" value="UniProtKB-UniRule"/>
</dbReference>
<evidence type="ECO:0000313" key="25">
    <source>
        <dbReference type="Proteomes" id="UP001386955"/>
    </source>
</evidence>
<feature type="signal peptide" evidence="20">
    <location>
        <begin position="1"/>
        <end position="19"/>
    </location>
</feature>
<dbReference type="SMART" id="SM00220">
    <property type="entry name" value="S_TKc"/>
    <property type="match status" value="1"/>
</dbReference>
<organism evidence="24 25">
    <name type="scientific">Psophocarpus tetragonolobus</name>
    <name type="common">Winged bean</name>
    <name type="synonym">Dolichos tetragonolobus</name>
    <dbReference type="NCBI Taxonomy" id="3891"/>
    <lineage>
        <taxon>Eukaryota</taxon>
        <taxon>Viridiplantae</taxon>
        <taxon>Streptophyta</taxon>
        <taxon>Embryophyta</taxon>
        <taxon>Tracheophyta</taxon>
        <taxon>Spermatophyta</taxon>
        <taxon>Magnoliopsida</taxon>
        <taxon>eudicotyledons</taxon>
        <taxon>Gunneridae</taxon>
        <taxon>Pentapetalae</taxon>
        <taxon>rosids</taxon>
        <taxon>fabids</taxon>
        <taxon>Fabales</taxon>
        <taxon>Fabaceae</taxon>
        <taxon>Papilionoideae</taxon>
        <taxon>50 kb inversion clade</taxon>
        <taxon>NPAAA clade</taxon>
        <taxon>indigoferoid/millettioid clade</taxon>
        <taxon>Phaseoleae</taxon>
        <taxon>Psophocarpus</taxon>
    </lineage>
</organism>
<evidence type="ECO:0000256" key="10">
    <source>
        <dbReference type="ARBA" id="ARBA00022989"/>
    </source>
</evidence>
<dbReference type="PANTHER" id="PTHR47974">
    <property type="entry name" value="OS07G0415500 PROTEIN"/>
    <property type="match status" value="1"/>
</dbReference>
<evidence type="ECO:0000256" key="19">
    <source>
        <dbReference type="SAM" id="Phobius"/>
    </source>
</evidence>
<dbReference type="SUPFAM" id="SSF56112">
    <property type="entry name" value="Protein kinase-like (PK-like)"/>
    <property type="match status" value="1"/>
</dbReference>
<keyword evidence="10 19" id="KW-1133">Transmembrane helix</keyword>
<dbReference type="GO" id="GO:0048544">
    <property type="term" value="P:recognition of pollen"/>
    <property type="evidence" value="ECO:0007669"/>
    <property type="project" value="InterPro"/>
</dbReference>
<evidence type="ECO:0000256" key="15">
    <source>
        <dbReference type="ARBA" id="ARBA00047899"/>
    </source>
</evidence>
<evidence type="ECO:0000256" key="11">
    <source>
        <dbReference type="ARBA" id="ARBA00023136"/>
    </source>
</evidence>
<dbReference type="Pfam" id="PF00069">
    <property type="entry name" value="Pkinase"/>
    <property type="match status" value="1"/>
</dbReference>
<evidence type="ECO:0000256" key="18">
    <source>
        <dbReference type="PROSITE-ProRule" id="PRU10141"/>
    </source>
</evidence>
<dbReference type="InterPro" id="IPR024171">
    <property type="entry name" value="SRK-like_kinase"/>
</dbReference>
<comment type="subcellular location">
    <subcellularLocation>
        <location evidence="1">Membrane</location>
        <topology evidence="1">Single-pass type I membrane protein</topology>
    </subcellularLocation>
</comment>
<keyword evidence="11 19" id="KW-0472">Membrane</keyword>
<feature type="transmembrane region" description="Helical" evidence="19">
    <location>
        <begin position="463"/>
        <end position="487"/>
    </location>
</feature>
<dbReference type="EC" id="2.7.11.1" evidence="17"/>
<keyword evidence="5 19" id="KW-0812">Transmembrane</keyword>
<keyword evidence="4 17" id="KW-0808">Transferase</keyword>
<dbReference type="SMART" id="SM00108">
    <property type="entry name" value="B_lectin"/>
    <property type="match status" value="1"/>
</dbReference>
<dbReference type="InterPro" id="IPR003609">
    <property type="entry name" value="Pan_app"/>
</dbReference>
<keyword evidence="12" id="KW-1015">Disulfide bond</keyword>
<evidence type="ECO:0000259" key="21">
    <source>
        <dbReference type="PROSITE" id="PS50011"/>
    </source>
</evidence>
<dbReference type="PROSITE" id="PS50011">
    <property type="entry name" value="PROTEIN_KINASE_DOM"/>
    <property type="match status" value="1"/>
</dbReference>
<keyword evidence="7 17" id="KW-0547">Nucleotide-binding</keyword>
<proteinExistence type="inferred from homology"/>
<evidence type="ECO:0000256" key="1">
    <source>
        <dbReference type="ARBA" id="ARBA00004479"/>
    </source>
</evidence>
<dbReference type="Gene3D" id="2.90.10.10">
    <property type="entry name" value="Bulb-type lectin domain"/>
    <property type="match status" value="1"/>
</dbReference>
<sequence>MAVILIYTLSFFLLSLVLSPQLSSSAVNTMYQGSSISVEDAKHFMLSPNGIFSAGFYAVGQNAYSFAVWFSEPHGQTQNPTVVWMANRDWPVNGKDSKFSLLQNRNLALNDADDSLVWSSNTISLSTVAVRLFLDNTGNLVLREISGAGVVLWQSFDFPTDTLLPLQVFKRHAKLVSSRSETNKSSGFYSLFFDYDNILRLLYDSPEVSGLYWPDPWLAPWGAKRATYNNSRVAVMDTLGNFSSSDDFTFKTSDYGEVIQRRLTMDYDGNIRVYSRRRGGEKWSITWQAKAQPCTIHGICGPNSLCSYHQNSTATCSCLPGYKWKNHSDWSIGCEPKFSNLCNKIESRFVYISNVEVYGYESRIMENYTLKQCQEFCLQLCTCKGIQYGYSFERNTYTCYPKLQLRNVHRSPYFNADLYLKLPANSPYSYEGSIHEHSPHCSSRTTQLEREYEMGHESRYVKFLFWFVGGVGGLEVLCIFLICFFSVRRRGQRYRRVDGRVYNLAMSGFRKFSYSELKQATEGFSQEIGRGAGGVVYKGVLWDKRVAAVKRLKDANQGEEEFLAEVSSIGMLNHMNLIHVWGYCAEGKHRLVVYEYMEHGSLAKNMESNALDWTKRFDIALGTARGLAYIHEECLEWILHCDVKPQNILLDANYHPKVADFGLSKLRNRNDTSTRSSFSMIRGTRGYMAPEWVFNLPITAKVDVYSYGIVVLEMITGRSATKDNDTSHSGVEKQQHLSLITWLKEKQKNGCACFNEILDPTVEGVYEEVKMEALARVALQCVEEGKDKRPTMSQVVEILHKYCNRDHDNK</sequence>
<dbReference type="EMBL" id="JAYMYS010000001">
    <property type="protein sequence ID" value="KAK7410067.1"/>
    <property type="molecule type" value="Genomic_DNA"/>
</dbReference>
<keyword evidence="8 17" id="KW-0418">Kinase</keyword>
<evidence type="ECO:0000256" key="16">
    <source>
        <dbReference type="ARBA" id="ARBA00048679"/>
    </source>
</evidence>
<comment type="catalytic activity">
    <reaction evidence="16 17">
        <text>L-seryl-[protein] + ATP = O-phospho-L-seryl-[protein] + ADP + H(+)</text>
        <dbReference type="Rhea" id="RHEA:17989"/>
        <dbReference type="Rhea" id="RHEA-COMP:9863"/>
        <dbReference type="Rhea" id="RHEA-COMP:11604"/>
        <dbReference type="ChEBI" id="CHEBI:15378"/>
        <dbReference type="ChEBI" id="CHEBI:29999"/>
        <dbReference type="ChEBI" id="CHEBI:30616"/>
        <dbReference type="ChEBI" id="CHEBI:83421"/>
        <dbReference type="ChEBI" id="CHEBI:456216"/>
        <dbReference type="EC" id="2.7.11.1"/>
    </reaction>
</comment>
<evidence type="ECO:0000256" key="17">
    <source>
        <dbReference type="PIRNR" id="PIRNR000641"/>
    </source>
</evidence>
<gene>
    <name evidence="24" type="ORF">VNO78_00553</name>
</gene>
<feature type="domain" description="Bulb-type lectin" evidence="22">
    <location>
        <begin position="21"/>
        <end position="155"/>
    </location>
</feature>
<keyword evidence="2 17" id="KW-0723">Serine/threonine-protein kinase</keyword>
<evidence type="ECO:0000256" key="8">
    <source>
        <dbReference type="ARBA" id="ARBA00022777"/>
    </source>
</evidence>
<dbReference type="CDD" id="cd01098">
    <property type="entry name" value="PAN_AP_plant"/>
    <property type="match status" value="1"/>
</dbReference>
<evidence type="ECO:0000256" key="6">
    <source>
        <dbReference type="ARBA" id="ARBA00022729"/>
    </source>
</evidence>
<keyword evidence="6 20" id="KW-0732">Signal</keyword>
<reference evidence="24 25" key="1">
    <citation type="submission" date="2024-01" db="EMBL/GenBank/DDBJ databases">
        <title>The genomes of 5 underutilized Papilionoideae crops provide insights into root nodulation and disease resistanc.</title>
        <authorList>
            <person name="Jiang F."/>
        </authorList>
    </citation>
    <scope>NUCLEOTIDE SEQUENCE [LARGE SCALE GENOMIC DNA]</scope>
    <source>
        <strain evidence="24">DUOXIRENSHENG_FW03</strain>
        <tissue evidence="24">Leaves</tissue>
    </source>
</reference>
<dbReference type="PROSITE" id="PS50927">
    <property type="entry name" value="BULB_LECTIN"/>
    <property type="match status" value="1"/>
</dbReference>
<accession>A0AAN9SX69</accession>
<evidence type="ECO:0000256" key="20">
    <source>
        <dbReference type="SAM" id="SignalP"/>
    </source>
</evidence>
<evidence type="ECO:0000256" key="7">
    <source>
        <dbReference type="ARBA" id="ARBA00022741"/>
    </source>
</evidence>
<evidence type="ECO:0000259" key="23">
    <source>
        <dbReference type="PROSITE" id="PS50948"/>
    </source>
</evidence>
<evidence type="ECO:0000256" key="2">
    <source>
        <dbReference type="ARBA" id="ARBA00022527"/>
    </source>
</evidence>
<dbReference type="SUPFAM" id="SSF51110">
    <property type="entry name" value="alpha-D-mannose-specific plant lectins"/>
    <property type="match status" value="1"/>
</dbReference>
<evidence type="ECO:0000256" key="14">
    <source>
        <dbReference type="ARBA" id="ARBA00023180"/>
    </source>
</evidence>
<comment type="similarity">
    <text evidence="17">Belongs to the protein kinase superfamily. Ser/Thr protein kinase family.</text>
</comment>
<keyword evidence="14" id="KW-0325">Glycoprotein</keyword>
<dbReference type="PIRSF" id="PIRSF000641">
    <property type="entry name" value="SRK"/>
    <property type="match status" value="1"/>
</dbReference>
<evidence type="ECO:0000256" key="13">
    <source>
        <dbReference type="ARBA" id="ARBA00023170"/>
    </source>
</evidence>
<dbReference type="Proteomes" id="UP001386955">
    <property type="component" value="Unassembled WGS sequence"/>
</dbReference>
<evidence type="ECO:0000256" key="9">
    <source>
        <dbReference type="ARBA" id="ARBA00022840"/>
    </source>
</evidence>
<dbReference type="InterPro" id="IPR001480">
    <property type="entry name" value="Bulb-type_lectin_dom"/>
</dbReference>
<evidence type="ECO:0000256" key="4">
    <source>
        <dbReference type="ARBA" id="ARBA00022679"/>
    </source>
</evidence>
<dbReference type="InterPro" id="IPR008271">
    <property type="entry name" value="Ser/Thr_kinase_AS"/>
</dbReference>
<dbReference type="Pfam" id="PF01453">
    <property type="entry name" value="B_lectin"/>
    <property type="match status" value="1"/>
</dbReference>
<dbReference type="FunFam" id="3.30.200.20:FF:000059">
    <property type="entry name" value="S-receptor-like serine/threonine-protein kinase"/>
    <property type="match status" value="1"/>
</dbReference>
<evidence type="ECO:0000256" key="12">
    <source>
        <dbReference type="ARBA" id="ARBA00023157"/>
    </source>
</evidence>
<dbReference type="Gene3D" id="3.30.200.20">
    <property type="entry name" value="Phosphorylase Kinase, domain 1"/>
    <property type="match status" value="1"/>
</dbReference>
<comment type="caution">
    <text evidence="24">The sequence shown here is derived from an EMBL/GenBank/DDBJ whole genome shotgun (WGS) entry which is preliminary data.</text>
</comment>
<comment type="catalytic activity">
    <reaction evidence="15 17">
        <text>L-threonyl-[protein] + ATP = O-phospho-L-threonyl-[protein] + ADP + H(+)</text>
        <dbReference type="Rhea" id="RHEA:46608"/>
        <dbReference type="Rhea" id="RHEA-COMP:11060"/>
        <dbReference type="Rhea" id="RHEA-COMP:11605"/>
        <dbReference type="ChEBI" id="CHEBI:15378"/>
        <dbReference type="ChEBI" id="CHEBI:30013"/>
        <dbReference type="ChEBI" id="CHEBI:30616"/>
        <dbReference type="ChEBI" id="CHEBI:61977"/>
        <dbReference type="ChEBI" id="CHEBI:456216"/>
        <dbReference type="EC" id="2.7.11.1"/>
    </reaction>
</comment>
<keyword evidence="3" id="KW-0245">EGF-like domain</keyword>
<dbReference type="InterPro" id="IPR000858">
    <property type="entry name" value="S_locus_glycoprot_dom"/>
</dbReference>
<protein>
    <recommendedName>
        <fullName evidence="17">Receptor-like serine/threonine-protein kinase</fullName>
        <ecNumber evidence="17">2.7.11.1</ecNumber>
    </recommendedName>
</protein>